<keyword evidence="2" id="KW-1003">Cell membrane</keyword>
<dbReference type="GO" id="GO:0016757">
    <property type="term" value="F:glycosyltransferase activity"/>
    <property type="evidence" value="ECO:0007669"/>
    <property type="project" value="UniProtKB-KW"/>
</dbReference>
<dbReference type="RefSeq" id="WP_095594687.1">
    <property type="nucleotide sequence ID" value="NZ_BMKN01000002.1"/>
</dbReference>
<evidence type="ECO:0000256" key="2">
    <source>
        <dbReference type="ARBA" id="ARBA00022475"/>
    </source>
</evidence>
<keyword evidence="5" id="KW-0472">Membrane</keyword>
<dbReference type="AlphaFoldDB" id="A0A917EN89"/>
<reference evidence="7" key="1">
    <citation type="journal article" date="2014" name="Int. J. Syst. Evol. Microbiol.">
        <title>Complete genome sequence of Corynebacterium casei LMG S-19264T (=DSM 44701T), isolated from a smear-ripened cheese.</title>
        <authorList>
            <consortium name="US DOE Joint Genome Institute (JGI-PGF)"/>
            <person name="Walter F."/>
            <person name="Albersmeier A."/>
            <person name="Kalinowski J."/>
            <person name="Ruckert C."/>
        </authorList>
    </citation>
    <scope>NUCLEOTIDE SEQUENCE</scope>
    <source>
        <strain evidence="7">CGMCC 1.16012</strain>
    </source>
</reference>
<dbReference type="Pfam" id="PF00535">
    <property type="entry name" value="Glycos_transf_2"/>
    <property type="match status" value="1"/>
</dbReference>
<feature type="domain" description="Glycosyltransferase 2-like" evidence="6">
    <location>
        <begin position="3"/>
        <end position="96"/>
    </location>
</feature>
<dbReference type="PANTHER" id="PTHR43646">
    <property type="entry name" value="GLYCOSYLTRANSFERASE"/>
    <property type="match status" value="1"/>
</dbReference>
<dbReference type="Gene3D" id="3.90.550.10">
    <property type="entry name" value="Spore Coat Polysaccharide Biosynthesis Protein SpsA, Chain A"/>
    <property type="match status" value="1"/>
</dbReference>
<accession>A0A917EN89</accession>
<sequence length="293" mass="32823">MLSIIIPHFNQHAALAVLLQDLAPQARRLGAEIIVVDNGSERLPSEEVAPFPGVRLELQPEPGPGPARNMGAALSKGDRLVFIDADCRPAPDWLDRIDLGLSNAEILGGDVRILLDDPQHPTIWEAYEAEFAYRMEHYIRDQGFSGTGNLAMRRVVFAEVGPFAGIALAEDRDWGQRATALGYTFTWSPDMVAYHPARGSFGELARKWDRMISHDAVGTNRLLWFAKAVVLLVSPIWALPRILRSPRIPGGLRGKWRALQGLIAIRAYRSWSMLRHFPGRTDPMAAKRWRTRH</sequence>
<reference evidence="7" key="2">
    <citation type="submission" date="2020-09" db="EMBL/GenBank/DDBJ databases">
        <authorList>
            <person name="Sun Q."/>
            <person name="Zhou Y."/>
        </authorList>
    </citation>
    <scope>NUCLEOTIDE SEQUENCE</scope>
    <source>
        <strain evidence="7">CGMCC 1.16012</strain>
    </source>
</reference>
<evidence type="ECO:0000259" key="6">
    <source>
        <dbReference type="Pfam" id="PF00535"/>
    </source>
</evidence>
<dbReference type="OrthoDB" id="6653642at2"/>
<proteinExistence type="predicted"/>
<dbReference type="EMBL" id="BMKN01000002">
    <property type="protein sequence ID" value="GGE58956.1"/>
    <property type="molecule type" value="Genomic_DNA"/>
</dbReference>
<evidence type="ECO:0000256" key="1">
    <source>
        <dbReference type="ARBA" id="ARBA00004236"/>
    </source>
</evidence>
<evidence type="ECO:0000256" key="4">
    <source>
        <dbReference type="ARBA" id="ARBA00022679"/>
    </source>
</evidence>
<dbReference type="GO" id="GO:0005886">
    <property type="term" value="C:plasma membrane"/>
    <property type="evidence" value="ECO:0007669"/>
    <property type="project" value="UniProtKB-SubCell"/>
</dbReference>
<dbReference type="Proteomes" id="UP000606730">
    <property type="component" value="Unassembled WGS sequence"/>
</dbReference>
<gene>
    <name evidence="7" type="ORF">GCM10011517_28280</name>
</gene>
<dbReference type="SUPFAM" id="SSF53448">
    <property type="entry name" value="Nucleotide-diphospho-sugar transferases"/>
    <property type="match status" value="1"/>
</dbReference>
<keyword evidence="3" id="KW-0328">Glycosyltransferase</keyword>
<organism evidence="7 8">
    <name type="scientific">Actibacterium pelagium</name>
    <dbReference type="NCBI Taxonomy" id="2029103"/>
    <lineage>
        <taxon>Bacteria</taxon>
        <taxon>Pseudomonadati</taxon>
        <taxon>Pseudomonadota</taxon>
        <taxon>Alphaproteobacteria</taxon>
        <taxon>Rhodobacterales</taxon>
        <taxon>Roseobacteraceae</taxon>
        <taxon>Actibacterium</taxon>
    </lineage>
</organism>
<dbReference type="PANTHER" id="PTHR43646:SF2">
    <property type="entry name" value="GLYCOSYLTRANSFERASE 2-LIKE DOMAIN-CONTAINING PROTEIN"/>
    <property type="match status" value="1"/>
</dbReference>
<keyword evidence="8" id="KW-1185">Reference proteome</keyword>
<name>A0A917EN89_9RHOB</name>
<comment type="caution">
    <text evidence="7">The sequence shown here is derived from an EMBL/GenBank/DDBJ whole genome shotgun (WGS) entry which is preliminary data.</text>
</comment>
<keyword evidence="4" id="KW-0808">Transferase</keyword>
<evidence type="ECO:0000256" key="5">
    <source>
        <dbReference type="ARBA" id="ARBA00023136"/>
    </source>
</evidence>
<dbReference type="InterPro" id="IPR029044">
    <property type="entry name" value="Nucleotide-diphossugar_trans"/>
</dbReference>
<protein>
    <recommendedName>
        <fullName evidence="6">Glycosyltransferase 2-like domain-containing protein</fullName>
    </recommendedName>
</protein>
<evidence type="ECO:0000313" key="8">
    <source>
        <dbReference type="Proteomes" id="UP000606730"/>
    </source>
</evidence>
<comment type="subcellular location">
    <subcellularLocation>
        <location evidence="1">Cell membrane</location>
    </subcellularLocation>
</comment>
<dbReference type="InterPro" id="IPR001173">
    <property type="entry name" value="Glyco_trans_2-like"/>
</dbReference>
<evidence type="ECO:0000256" key="3">
    <source>
        <dbReference type="ARBA" id="ARBA00022676"/>
    </source>
</evidence>
<evidence type="ECO:0000313" key="7">
    <source>
        <dbReference type="EMBL" id="GGE58956.1"/>
    </source>
</evidence>